<dbReference type="RefSeq" id="WP_187600344.1">
    <property type="nucleotide sequence ID" value="NZ_CP060714.1"/>
</dbReference>
<sequence length="198" mass="21246">MISKRHFIQTTALGLGAGAVTGGHAQHAPRTARGPTLLTVSGLIGPGNRGALDPQLDQLMAKHQVKFSSAHAFDFAALTALPATSIEPTLEYDAKKHTLKGPLFADMMKACGVAFGPKLSFLVRALDGYAVAISGAEIAERRFILATHLDGQPMALGGIGPLWSVFEPDRFPALMREDLKQRFRLCPWGTYHVEVSQG</sequence>
<accession>A0A7G9RUQ6</accession>
<dbReference type="KEGG" id="drg:H9K76_11410"/>
<dbReference type="InterPro" id="IPR036374">
    <property type="entry name" value="OxRdtase_Mopterin-bd_sf"/>
</dbReference>
<keyword evidence="2" id="KW-1185">Reference proteome</keyword>
<reference evidence="1 2" key="1">
    <citation type="submission" date="2020-08" db="EMBL/GenBank/DDBJ databases">
        <title>Genome sequence of Diaphorobacter ruginosibacter DSM 27467T.</title>
        <authorList>
            <person name="Hyun D.-W."/>
            <person name="Bae J.-W."/>
        </authorList>
    </citation>
    <scope>NUCLEOTIDE SEQUENCE [LARGE SCALE GENOMIC DNA]</scope>
    <source>
        <strain evidence="1 2">DSM 27467</strain>
    </source>
</reference>
<dbReference type="EMBL" id="CP060714">
    <property type="protein sequence ID" value="QNN59331.1"/>
    <property type="molecule type" value="Genomic_DNA"/>
</dbReference>
<dbReference type="InterPro" id="IPR006311">
    <property type="entry name" value="TAT_signal"/>
</dbReference>
<dbReference type="AlphaFoldDB" id="A0A7G9RUQ6"/>
<proteinExistence type="predicted"/>
<dbReference type="Proteomes" id="UP000515811">
    <property type="component" value="Chromosome"/>
</dbReference>
<dbReference type="PROSITE" id="PS51318">
    <property type="entry name" value="TAT"/>
    <property type="match status" value="1"/>
</dbReference>
<protein>
    <submittedName>
        <fullName evidence="1">Molybdopterin-dependent oxidoreductase</fullName>
    </submittedName>
</protein>
<gene>
    <name evidence="1" type="ORF">H9K76_11410</name>
</gene>
<name>A0A7G9RUQ6_9BURK</name>
<evidence type="ECO:0000313" key="2">
    <source>
        <dbReference type="Proteomes" id="UP000515811"/>
    </source>
</evidence>
<organism evidence="1 2">
    <name type="scientific">Diaphorobacter ruginosibacter</name>
    <dbReference type="NCBI Taxonomy" id="1715720"/>
    <lineage>
        <taxon>Bacteria</taxon>
        <taxon>Pseudomonadati</taxon>
        <taxon>Pseudomonadota</taxon>
        <taxon>Betaproteobacteria</taxon>
        <taxon>Burkholderiales</taxon>
        <taxon>Comamonadaceae</taxon>
        <taxon>Diaphorobacter</taxon>
    </lineage>
</organism>
<evidence type="ECO:0000313" key="1">
    <source>
        <dbReference type="EMBL" id="QNN59331.1"/>
    </source>
</evidence>
<dbReference type="SUPFAM" id="SSF56524">
    <property type="entry name" value="Oxidoreductase molybdopterin-binding domain"/>
    <property type="match status" value="1"/>
</dbReference>